<dbReference type="FunFam" id="1.10.10.10:FF:001258">
    <property type="entry name" value="Predicted protein"/>
    <property type="match status" value="1"/>
</dbReference>
<organism evidence="1 2">
    <name type="scientific">Desmophyllum pertusum</name>
    <dbReference type="NCBI Taxonomy" id="174260"/>
    <lineage>
        <taxon>Eukaryota</taxon>
        <taxon>Metazoa</taxon>
        <taxon>Cnidaria</taxon>
        <taxon>Anthozoa</taxon>
        <taxon>Hexacorallia</taxon>
        <taxon>Scleractinia</taxon>
        <taxon>Caryophylliina</taxon>
        <taxon>Caryophylliidae</taxon>
        <taxon>Desmophyllum</taxon>
    </lineage>
</organism>
<dbReference type="PANTHER" id="PTHR47508:SF1">
    <property type="entry name" value="NON-SPECIFIC SERINE_THREONINE PROTEIN KINASE"/>
    <property type="match status" value="1"/>
</dbReference>
<dbReference type="Proteomes" id="UP001163046">
    <property type="component" value="Unassembled WGS sequence"/>
</dbReference>
<evidence type="ECO:0000313" key="2">
    <source>
        <dbReference type="Proteomes" id="UP001163046"/>
    </source>
</evidence>
<dbReference type="EMBL" id="MU827380">
    <property type="protein sequence ID" value="KAJ7350191.1"/>
    <property type="molecule type" value="Genomic_DNA"/>
</dbReference>
<dbReference type="PANTHER" id="PTHR47508">
    <property type="entry name" value="SAM DOMAIN-CONTAINING PROTEIN-RELATED"/>
    <property type="match status" value="1"/>
</dbReference>
<dbReference type="Gene3D" id="1.10.10.10">
    <property type="entry name" value="Winged helix-like DNA-binding domain superfamily/Winged helix DNA-binding domain"/>
    <property type="match status" value="1"/>
</dbReference>
<dbReference type="InterPro" id="IPR036388">
    <property type="entry name" value="WH-like_DNA-bd_sf"/>
</dbReference>
<protein>
    <submittedName>
        <fullName evidence="1">Uncharacterized protein</fullName>
    </submittedName>
</protein>
<dbReference type="OrthoDB" id="5986317at2759"/>
<sequence length="149" mass="17480">MEKCIQKSISGKTYEKHVIRPFFAVDNTRSLSDDGVQALQKRVMEVLKQEPYMGEEVPIRWFNFEKIVEALVAKKTYHMDLDQLLTVTRQVCRIDDKEELTAMLNFYHDLGVIVKHGHTVVLQAQWLIDLFKQLITVRPFDEVVSRERS</sequence>
<reference evidence="1" key="1">
    <citation type="submission" date="2023-01" db="EMBL/GenBank/DDBJ databases">
        <title>Genome assembly of the deep-sea coral Lophelia pertusa.</title>
        <authorList>
            <person name="Herrera S."/>
            <person name="Cordes E."/>
        </authorList>
    </citation>
    <scope>NUCLEOTIDE SEQUENCE</scope>
    <source>
        <strain evidence="1">USNM1676648</strain>
        <tissue evidence="1">Polyp</tissue>
    </source>
</reference>
<evidence type="ECO:0000313" key="1">
    <source>
        <dbReference type="EMBL" id="KAJ7350191.1"/>
    </source>
</evidence>
<comment type="caution">
    <text evidence="1">The sequence shown here is derived from an EMBL/GenBank/DDBJ whole genome shotgun (WGS) entry which is preliminary data.</text>
</comment>
<dbReference type="AlphaFoldDB" id="A0A9W9YKS9"/>
<keyword evidence="2" id="KW-1185">Reference proteome</keyword>
<name>A0A9W9YKS9_9CNID</name>
<accession>A0A9W9YKS9</accession>
<gene>
    <name evidence="1" type="ORF">OS493_037885</name>
</gene>
<proteinExistence type="predicted"/>